<dbReference type="InterPro" id="IPR010134">
    <property type="entry name" value="PHA_reg_PhaR"/>
</dbReference>
<gene>
    <name evidence="4" type="ORF">GCM10011498_13680</name>
</gene>
<reference evidence="4" key="2">
    <citation type="submission" date="2020-09" db="EMBL/GenBank/DDBJ databases">
        <authorList>
            <person name="Sun Q."/>
            <person name="Zhou Y."/>
        </authorList>
    </citation>
    <scope>NUCLEOTIDE SEQUENCE</scope>
    <source>
        <strain evidence="4">CGMCC 1.15880</strain>
    </source>
</reference>
<dbReference type="RefSeq" id="WP_188672467.1">
    <property type="nucleotide sequence ID" value="NZ_BMKA01000002.1"/>
</dbReference>
<proteinExistence type="predicted"/>
<accession>A0A916VNX5</accession>
<feature type="region of interest" description="Disordered" evidence="1">
    <location>
        <begin position="145"/>
        <end position="170"/>
    </location>
</feature>
<keyword evidence="5" id="KW-1185">Reference proteome</keyword>
<reference evidence="4" key="1">
    <citation type="journal article" date="2014" name="Int. J. Syst. Evol. Microbiol.">
        <title>Complete genome sequence of Corynebacterium casei LMG S-19264T (=DSM 44701T), isolated from a smear-ripened cheese.</title>
        <authorList>
            <consortium name="US DOE Joint Genome Institute (JGI-PGF)"/>
            <person name="Walter F."/>
            <person name="Albersmeier A."/>
            <person name="Kalinowski J."/>
            <person name="Ruckert C."/>
        </authorList>
    </citation>
    <scope>NUCLEOTIDE SEQUENCE</scope>
    <source>
        <strain evidence="4">CGMCC 1.15880</strain>
    </source>
</reference>
<evidence type="ECO:0000313" key="5">
    <source>
        <dbReference type="Proteomes" id="UP000628017"/>
    </source>
</evidence>
<evidence type="ECO:0000259" key="3">
    <source>
        <dbReference type="Pfam" id="PF07879"/>
    </source>
</evidence>
<comment type="caution">
    <text evidence="4">The sequence shown here is derived from an EMBL/GenBank/DDBJ whole genome shotgun (WGS) entry which is preliminary data.</text>
</comment>
<sequence length="186" mass="20738">MTNTILINRYASRRLYNTQTSEYVTLDEIAELIKQGNDVEIKDRKSGEDLTRQFLLQIITEQESKGENVLPVNVLTGLVRSYSTAAQGVLPDFLSKSYEMFSEQQAAMMERIPGIGSGMASGTNWQKQQADLMQSMMAAWMPQMQNSAAAPQQDPAPEADPKTETDEELSAVKQQLAELMKKVEGL</sequence>
<dbReference type="Pfam" id="PF05233">
    <property type="entry name" value="PHB_acc"/>
    <property type="match status" value="1"/>
</dbReference>
<evidence type="ECO:0000313" key="4">
    <source>
        <dbReference type="EMBL" id="GGA14699.1"/>
    </source>
</evidence>
<evidence type="ECO:0000256" key="1">
    <source>
        <dbReference type="SAM" id="MobiDB-lite"/>
    </source>
</evidence>
<feature type="domain" description="PHA accumulation regulator DNA-binding N-terminal" evidence="3">
    <location>
        <begin position="6"/>
        <end position="66"/>
    </location>
</feature>
<dbReference type="Proteomes" id="UP000628017">
    <property type="component" value="Unassembled WGS sequence"/>
</dbReference>
<dbReference type="EMBL" id="BMKA01000002">
    <property type="protein sequence ID" value="GGA14699.1"/>
    <property type="molecule type" value="Genomic_DNA"/>
</dbReference>
<name>A0A916VNX5_9RHOB</name>
<protein>
    <submittedName>
        <fullName evidence="4">Polyhydroxyalkanoate synthesis repressor PhaR</fullName>
    </submittedName>
</protein>
<dbReference type="Pfam" id="PF07879">
    <property type="entry name" value="PHB_acc_N"/>
    <property type="match status" value="1"/>
</dbReference>
<organism evidence="4 5">
    <name type="scientific">Neptunicoccus cionae</name>
    <dbReference type="NCBI Taxonomy" id="2035344"/>
    <lineage>
        <taxon>Bacteria</taxon>
        <taxon>Pseudomonadati</taxon>
        <taxon>Pseudomonadota</taxon>
        <taxon>Alphaproteobacteria</taxon>
        <taxon>Rhodobacterales</taxon>
        <taxon>Paracoccaceae</taxon>
        <taxon>Neptunicoccus</taxon>
    </lineage>
</organism>
<dbReference type="InterPro" id="IPR007897">
    <property type="entry name" value="PHB_accumulat"/>
</dbReference>
<feature type="domain" description="PHB accumulation regulatory" evidence="2">
    <location>
        <begin position="70"/>
        <end position="109"/>
    </location>
</feature>
<dbReference type="AlphaFoldDB" id="A0A916VNX5"/>
<dbReference type="GO" id="GO:0006355">
    <property type="term" value="P:regulation of DNA-templated transcription"/>
    <property type="evidence" value="ECO:0007669"/>
    <property type="project" value="InterPro"/>
</dbReference>
<dbReference type="InterPro" id="IPR012909">
    <property type="entry name" value="PHA_DNA-bd_N"/>
</dbReference>
<dbReference type="NCBIfam" id="TIGR01848">
    <property type="entry name" value="PHA_reg_PhaR"/>
    <property type="match status" value="1"/>
</dbReference>
<evidence type="ECO:0000259" key="2">
    <source>
        <dbReference type="Pfam" id="PF05233"/>
    </source>
</evidence>